<proteinExistence type="predicted"/>
<gene>
    <name evidence="1" type="ORF">SR894_16655</name>
</gene>
<sequence>MSSSTPQWEDIEKATTLRALDDVLTAAMAAHQLQTLLQDEKLSQLVQHTYQLCNAQNAEERLLLAALLGRLSAVVRSRVDQVFEGFESWMQAPPASLDSLKDGDEKAYAAAALGYLDPAPAWLMKYAVSEAFELDAAENARKALLAIVRDRADDYAAVLNAMTIGFDNLAIEAPDARLRRLKRILDAWKEVSRDHFWPLESNPGEVLSAVVRSALRYVKEAKDEDLATEVGDRLLELLLRVVQLRFSYALEANTYAAVRMMKAQFGARLWTHLRSHSQVRPRVLTCLREACLVLARQGQTDMALLEAMKVMYATRTSMTTDIKRHFVGHHELDSEISDWWISGGTKRMAGNAQNRELQADADMLIGQLLLEGEATRRPLENVRINLMPLIEEFVHDPVVFASLQKGLSGFVEMSTLLRQLCRFRRIELSGLQGEAMTYSRTRHEMDGGHQPGITQVRVIRDQVVQVLNGRERIVVKALVEPAREQKNT</sequence>
<dbReference type="EMBL" id="CP140255">
    <property type="protein sequence ID" value="WQH11773.1"/>
    <property type="molecule type" value="Genomic_DNA"/>
</dbReference>
<accession>A0ABZ0YI44</accession>
<evidence type="ECO:0000313" key="2">
    <source>
        <dbReference type="Proteomes" id="UP001324794"/>
    </source>
</evidence>
<evidence type="ECO:0000313" key="1">
    <source>
        <dbReference type="EMBL" id="WQH11773.1"/>
    </source>
</evidence>
<protein>
    <submittedName>
        <fullName evidence="1">Uncharacterized protein</fullName>
    </submittedName>
</protein>
<organism evidence="1 2">
    <name type="scientific">Vreelandella neptunia</name>
    <dbReference type="NCBI Taxonomy" id="115551"/>
    <lineage>
        <taxon>Bacteria</taxon>
        <taxon>Pseudomonadati</taxon>
        <taxon>Pseudomonadota</taxon>
        <taxon>Gammaproteobacteria</taxon>
        <taxon>Oceanospirillales</taxon>
        <taxon>Halomonadaceae</taxon>
        <taxon>Vreelandella</taxon>
    </lineage>
</organism>
<dbReference type="Proteomes" id="UP001324794">
    <property type="component" value="Chromosome"/>
</dbReference>
<name>A0ABZ0YI44_9GAMM</name>
<dbReference type="RefSeq" id="WP_223289152.1">
    <property type="nucleotide sequence ID" value="NZ_CP140255.1"/>
</dbReference>
<keyword evidence="2" id="KW-1185">Reference proteome</keyword>
<reference evidence="1 2" key="1">
    <citation type="submission" date="2023-11" db="EMBL/GenBank/DDBJ databases">
        <title>MicrobeMod: A computational toolkit for identifying prokaryotic methylation and restriction-modification with nanopore sequencing.</title>
        <authorList>
            <person name="Crits-Christoph A."/>
            <person name="Kang S.C."/>
            <person name="Lee H."/>
            <person name="Ostrov N."/>
        </authorList>
    </citation>
    <scope>NUCLEOTIDE SEQUENCE [LARGE SCALE GENOMIC DNA]</scope>
    <source>
        <strain evidence="1 2">ATCC BAA-805</strain>
    </source>
</reference>